<keyword evidence="7 13" id="KW-1133">Transmembrane helix</keyword>
<evidence type="ECO:0000256" key="5">
    <source>
        <dbReference type="ARBA" id="ARBA00022692"/>
    </source>
</evidence>
<evidence type="ECO:0000256" key="2">
    <source>
        <dbReference type="ARBA" id="ARBA00004141"/>
    </source>
</evidence>
<evidence type="ECO:0000256" key="7">
    <source>
        <dbReference type="ARBA" id="ARBA00022989"/>
    </source>
</evidence>
<keyword evidence="11 13" id="KW-0472">Membrane</keyword>
<protein>
    <submittedName>
        <fullName evidence="15">Fatty acid desaturase</fullName>
    </submittedName>
</protein>
<feature type="transmembrane region" description="Helical" evidence="13">
    <location>
        <begin position="85"/>
        <end position="104"/>
    </location>
</feature>
<comment type="similarity">
    <text evidence="3">Belongs to the fatty acid desaturase type 2 family.</text>
</comment>
<evidence type="ECO:0000256" key="12">
    <source>
        <dbReference type="ARBA" id="ARBA00023160"/>
    </source>
</evidence>
<keyword evidence="16" id="KW-1185">Reference proteome</keyword>
<reference evidence="15" key="1">
    <citation type="submission" date="2020-10" db="EMBL/GenBank/DDBJ databases">
        <authorList>
            <person name="Castelo-Branco R."/>
            <person name="Eusebio N."/>
            <person name="Adriana R."/>
            <person name="Vieira A."/>
            <person name="Brugerolle De Fraissinette N."/>
            <person name="Rezende De Castro R."/>
            <person name="Schneider M.P."/>
            <person name="Vasconcelos V."/>
            <person name="Leao P.N."/>
        </authorList>
    </citation>
    <scope>NUCLEOTIDE SEQUENCE</scope>
    <source>
        <strain evidence="15">LEGE 11479</strain>
    </source>
</reference>
<feature type="transmembrane region" description="Helical" evidence="13">
    <location>
        <begin position="162"/>
        <end position="183"/>
    </location>
</feature>
<keyword evidence="10" id="KW-0443">Lipid metabolism</keyword>
<evidence type="ECO:0000256" key="13">
    <source>
        <dbReference type="SAM" id="Phobius"/>
    </source>
</evidence>
<evidence type="ECO:0000259" key="14">
    <source>
        <dbReference type="Pfam" id="PF00487"/>
    </source>
</evidence>
<proteinExistence type="inferred from homology"/>
<dbReference type="PANTHER" id="PTHR11351">
    <property type="entry name" value="ACYL-COA DESATURASE"/>
    <property type="match status" value="1"/>
</dbReference>
<evidence type="ECO:0000313" key="16">
    <source>
        <dbReference type="Proteomes" id="UP000615026"/>
    </source>
</evidence>
<dbReference type="InterPro" id="IPR015876">
    <property type="entry name" value="Acyl-CoA_DS"/>
</dbReference>
<keyword evidence="6" id="KW-0276">Fatty acid metabolism</keyword>
<keyword evidence="5 13" id="KW-0812">Transmembrane</keyword>
<keyword evidence="9" id="KW-0408">Iron</keyword>
<comment type="caution">
    <text evidence="15">The sequence shown here is derived from an EMBL/GenBank/DDBJ whole genome shotgun (WGS) entry which is preliminary data.</text>
</comment>
<gene>
    <name evidence="15" type="ORF">IQ260_01075</name>
</gene>
<keyword evidence="8" id="KW-0560">Oxidoreductase</keyword>
<name>A0A928X2C8_LEPEC</name>
<feature type="transmembrane region" description="Helical" evidence="13">
    <location>
        <begin position="26"/>
        <end position="46"/>
    </location>
</feature>
<dbReference type="PRINTS" id="PR00075">
    <property type="entry name" value="FACDDSATRASE"/>
</dbReference>
<dbReference type="EMBL" id="JADEXP010000003">
    <property type="protein sequence ID" value="MBE9065243.1"/>
    <property type="molecule type" value="Genomic_DNA"/>
</dbReference>
<dbReference type="GO" id="GO:0016020">
    <property type="term" value="C:membrane"/>
    <property type="evidence" value="ECO:0007669"/>
    <property type="project" value="UniProtKB-SubCell"/>
</dbReference>
<dbReference type="Proteomes" id="UP000615026">
    <property type="component" value="Unassembled WGS sequence"/>
</dbReference>
<evidence type="ECO:0000256" key="10">
    <source>
        <dbReference type="ARBA" id="ARBA00023098"/>
    </source>
</evidence>
<evidence type="ECO:0000256" key="3">
    <source>
        <dbReference type="ARBA" id="ARBA00008749"/>
    </source>
</evidence>
<evidence type="ECO:0000256" key="8">
    <source>
        <dbReference type="ARBA" id="ARBA00023002"/>
    </source>
</evidence>
<accession>A0A928X2C8</accession>
<comment type="cofactor">
    <cofactor evidence="1">
        <name>Fe(2+)</name>
        <dbReference type="ChEBI" id="CHEBI:29033"/>
    </cofactor>
</comment>
<keyword evidence="12" id="KW-0275">Fatty acid biosynthesis</keyword>
<dbReference type="InterPro" id="IPR005804">
    <property type="entry name" value="FA_desaturase_dom"/>
</dbReference>
<evidence type="ECO:0000256" key="9">
    <source>
        <dbReference type="ARBA" id="ARBA00023004"/>
    </source>
</evidence>
<feature type="domain" description="Fatty acid desaturase" evidence="14">
    <location>
        <begin position="48"/>
        <end position="259"/>
    </location>
</feature>
<evidence type="ECO:0000256" key="4">
    <source>
        <dbReference type="ARBA" id="ARBA00022516"/>
    </source>
</evidence>
<organism evidence="15 16">
    <name type="scientific">Leptolyngbya cf. ectocarpi LEGE 11479</name>
    <dbReference type="NCBI Taxonomy" id="1828722"/>
    <lineage>
        <taxon>Bacteria</taxon>
        <taxon>Bacillati</taxon>
        <taxon>Cyanobacteriota</taxon>
        <taxon>Cyanophyceae</taxon>
        <taxon>Leptolyngbyales</taxon>
        <taxon>Leptolyngbyaceae</taxon>
        <taxon>Leptolyngbya group</taxon>
        <taxon>Leptolyngbya</taxon>
    </lineage>
</organism>
<sequence length="288" mass="33971">MTAQLTRPSLRPNNLKAEVKRPPTDWVTLGFFAVFHGVALLAPWFFSWSALGVAILLHWLCGGVGICLGFHRLLSHRSFQVPRWLEYPIAFLGTLAMQGGPIFWVSGHRKHHAFTEDVHDDPYSAKRGFWWSHMLWLVFPNRDNFDKKRYGKYAPDLMRQPFYRFLNNYFLLFQVLLALGLYAVGGWSFVIYGIFVRSVFLWHATWLVNSATHTWGYRTFDAKDNARNLWWVSLVTYGEGWHNNHHTYPRAAQTGWKWWEIDVTWYTILLFERLGWAKKVKRIPAKRH</sequence>
<feature type="transmembrane region" description="Helical" evidence="13">
    <location>
        <begin position="52"/>
        <end position="73"/>
    </location>
</feature>
<dbReference type="CDD" id="cd03505">
    <property type="entry name" value="Delta9-FADS-like"/>
    <property type="match status" value="1"/>
</dbReference>
<dbReference type="GO" id="GO:0006633">
    <property type="term" value="P:fatty acid biosynthetic process"/>
    <property type="evidence" value="ECO:0007669"/>
    <property type="project" value="UniProtKB-KW"/>
</dbReference>
<evidence type="ECO:0000313" key="15">
    <source>
        <dbReference type="EMBL" id="MBE9065243.1"/>
    </source>
</evidence>
<dbReference type="RefSeq" id="WP_193990012.1">
    <property type="nucleotide sequence ID" value="NZ_JADEXP010000003.1"/>
</dbReference>
<evidence type="ECO:0000256" key="11">
    <source>
        <dbReference type="ARBA" id="ARBA00023136"/>
    </source>
</evidence>
<dbReference type="PANTHER" id="PTHR11351:SF31">
    <property type="entry name" value="DESATURASE 1, ISOFORM A-RELATED"/>
    <property type="match status" value="1"/>
</dbReference>
<keyword evidence="4" id="KW-0444">Lipid biosynthesis</keyword>
<dbReference type="AlphaFoldDB" id="A0A928X2C8"/>
<comment type="subcellular location">
    <subcellularLocation>
        <location evidence="2">Membrane</location>
        <topology evidence="2">Multi-pass membrane protein</topology>
    </subcellularLocation>
</comment>
<evidence type="ECO:0000256" key="1">
    <source>
        <dbReference type="ARBA" id="ARBA00001954"/>
    </source>
</evidence>
<dbReference type="Pfam" id="PF00487">
    <property type="entry name" value="FA_desaturase"/>
    <property type="match status" value="1"/>
</dbReference>
<dbReference type="GO" id="GO:0016717">
    <property type="term" value="F:oxidoreductase activity, acting on paired donors, with oxidation of a pair of donors resulting in the reduction of molecular oxygen to two molecules of water"/>
    <property type="evidence" value="ECO:0007669"/>
    <property type="project" value="InterPro"/>
</dbReference>
<evidence type="ECO:0000256" key="6">
    <source>
        <dbReference type="ARBA" id="ARBA00022832"/>
    </source>
</evidence>